<dbReference type="AlphaFoldDB" id="A0A2T7E9Q5"/>
<dbReference type="Gramene" id="PUZ64533">
    <property type="protein sequence ID" value="PUZ64533"/>
    <property type="gene ID" value="GQ55_3G150400"/>
</dbReference>
<keyword evidence="2" id="KW-1185">Reference proteome</keyword>
<protein>
    <submittedName>
        <fullName evidence="1">Uncharacterized protein</fullName>
    </submittedName>
</protein>
<dbReference type="EMBL" id="CM009751">
    <property type="protein sequence ID" value="PUZ64533.1"/>
    <property type="molecule type" value="Genomic_DNA"/>
</dbReference>
<reference evidence="1 2" key="1">
    <citation type="submission" date="2018-04" db="EMBL/GenBank/DDBJ databases">
        <title>WGS assembly of Panicum hallii var. hallii HAL2.</title>
        <authorList>
            <person name="Lovell J."/>
            <person name="Jenkins J."/>
            <person name="Lowry D."/>
            <person name="Mamidi S."/>
            <person name="Sreedasyam A."/>
            <person name="Weng X."/>
            <person name="Barry K."/>
            <person name="Bonette J."/>
            <person name="Campitelli B."/>
            <person name="Daum C."/>
            <person name="Gordon S."/>
            <person name="Gould B."/>
            <person name="Lipzen A."/>
            <person name="MacQueen A."/>
            <person name="Palacio-Mejia J."/>
            <person name="Plott C."/>
            <person name="Shakirov E."/>
            <person name="Shu S."/>
            <person name="Yoshinaga Y."/>
            <person name="Zane M."/>
            <person name="Rokhsar D."/>
            <person name="Grimwood J."/>
            <person name="Schmutz J."/>
            <person name="Juenger T."/>
        </authorList>
    </citation>
    <scope>NUCLEOTIDE SEQUENCE [LARGE SCALE GENOMIC DNA]</scope>
    <source>
        <strain evidence="2">cv. HAL2</strain>
    </source>
</reference>
<organism evidence="1 2">
    <name type="scientific">Panicum hallii var. hallii</name>
    <dbReference type="NCBI Taxonomy" id="1504633"/>
    <lineage>
        <taxon>Eukaryota</taxon>
        <taxon>Viridiplantae</taxon>
        <taxon>Streptophyta</taxon>
        <taxon>Embryophyta</taxon>
        <taxon>Tracheophyta</taxon>
        <taxon>Spermatophyta</taxon>
        <taxon>Magnoliopsida</taxon>
        <taxon>Liliopsida</taxon>
        <taxon>Poales</taxon>
        <taxon>Poaceae</taxon>
        <taxon>PACMAD clade</taxon>
        <taxon>Panicoideae</taxon>
        <taxon>Panicodae</taxon>
        <taxon>Paniceae</taxon>
        <taxon>Panicinae</taxon>
        <taxon>Panicum</taxon>
        <taxon>Panicum sect. Panicum</taxon>
    </lineage>
</organism>
<name>A0A2T7E9Q5_9POAL</name>
<gene>
    <name evidence="1" type="ORF">GQ55_3G150400</name>
</gene>
<dbReference type="Proteomes" id="UP000244336">
    <property type="component" value="Chromosome 3"/>
</dbReference>
<evidence type="ECO:0000313" key="2">
    <source>
        <dbReference type="Proteomes" id="UP000244336"/>
    </source>
</evidence>
<evidence type="ECO:0000313" key="1">
    <source>
        <dbReference type="EMBL" id="PUZ64533.1"/>
    </source>
</evidence>
<proteinExistence type="predicted"/>
<sequence>MVWYYRTSSTVYYKMLEVRDEPEANIPRRNTVPVRCAAVPVCVQMEQSKLAAPLSLSRLGATVALNYELGAPRQRQPTNKGAPANVLVPPSTRTPVAGNHAGRACRRQPQFPIVLSSTPFHGSASQARIFLRSNISPSQSSATRRI</sequence>
<accession>A0A2T7E9Q5</accession>
<dbReference type="OrthoDB" id="4062651at2759"/>